<dbReference type="Pfam" id="PF14940">
    <property type="entry name" value="TMEM219"/>
    <property type="match status" value="1"/>
</dbReference>
<evidence type="ECO:0000259" key="6">
    <source>
        <dbReference type="Pfam" id="PF14940"/>
    </source>
</evidence>
<comment type="subcellular location">
    <subcellularLocation>
        <location evidence="1">Membrane</location>
    </subcellularLocation>
</comment>
<keyword evidence="4 5" id="KW-0472">Membrane</keyword>
<reference evidence="7" key="3">
    <citation type="submission" date="2025-09" db="UniProtKB">
        <authorList>
            <consortium name="Ensembl"/>
        </authorList>
    </citation>
    <scope>IDENTIFICATION</scope>
</reference>
<evidence type="ECO:0000256" key="5">
    <source>
        <dbReference type="SAM" id="Phobius"/>
    </source>
</evidence>
<evidence type="ECO:0000313" key="8">
    <source>
        <dbReference type="Proteomes" id="UP000265140"/>
    </source>
</evidence>
<organism evidence="7 8">
    <name type="scientific">Esox lucius</name>
    <name type="common">Northern pike</name>
    <dbReference type="NCBI Taxonomy" id="8010"/>
    <lineage>
        <taxon>Eukaryota</taxon>
        <taxon>Metazoa</taxon>
        <taxon>Chordata</taxon>
        <taxon>Craniata</taxon>
        <taxon>Vertebrata</taxon>
        <taxon>Euteleostomi</taxon>
        <taxon>Actinopterygii</taxon>
        <taxon>Neopterygii</taxon>
        <taxon>Teleostei</taxon>
        <taxon>Protacanthopterygii</taxon>
        <taxon>Esociformes</taxon>
        <taxon>Esocidae</taxon>
        <taxon>Esox</taxon>
    </lineage>
</organism>
<gene>
    <name evidence="7" type="primary">TAB1</name>
</gene>
<reference evidence="7" key="2">
    <citation type="submission" date="2025-08" db="UniProtKB">
        <authorList>
            <consortium name="Ensembl"/>
        </authorList>
    </citation>
    <scope>IDENTIFICATION</scope>
</reference>
<dbReference type="GeneTree" id="ENSGT00940000153883"/>
<evidence type="ECO:0000256" key="2">
    <source>
        <dbReference type="ARBA" id="ARBA00022692"/>
    </source>
</evidence>
<protein>
    <recommendedName>
        <fullName evidence="6">TMEM248/TMEM219 domain-containing protein</fullName>
    </recommendedName>
</protein>
<feature type="transmembrane region" description="Helical" evidence="5">
    <location>
        <begin position="78"/>
        <end position="98"/>
    </location>
</feature>
<evidence type="ECO:0000313" key="7">
    <source>
        <dbReference type="Ensembl" id="ENSELUP00000088713.1"/>
    </source>
</evidence>
<dbReference type="PANTHER" id="PTHR16002:SF6">
    <property type="entry name" value="INSULIN-LIKE GROWTH FACTOR-BINDING PROTEIN 3 RECEPTOR"/>
    <property type="match status" value="1"/>
</dbReference>
<sequence>MEVTCRDSSILDFGLNLLHHHLCLDCVANETGIVCYLAESWTIHICDTGVGLYVVSQVMGSWHPIANLKEYVYEHPPGVIFFLCVLTLALTFLSFGSYTHTHRLPNPDTPQDWNHFLSSLAHLQLCAKANGVGVEMVSSTTFGQEELGGTAYNSTQSPPSITHLSLSVPLAVMHSSDSQSMSNVHLRAMLLASQLGLTGNETVNVTLMFSSQPVEGNLHTCLTISAPTHILPLTLRPPVCSASEGTSYPVKAVATDTSSLKPPMSESCYILQYTPDSTLTAMLTQKELGLAGRHLIQVSICLLGVCVLLFLSASLTHTHTRRDHNGLDHQTEPLMDS</sequence>
<evidence type="ECO:0000256" key="3">
    <source>
        <dbReference type="ARBA" id="ARBA00022989"/>
    </source>
</evidence>
<dbReference type="Ensembl" id="ENSELUT00000105226.1">
    <property type="protein sequence ID" value="ENSELUP00000088713.1"/>
    <property type="gene ID" value="ENSELUG00000012476.3"/>
</dbReference>
<dbReference type="Proteomes" id="UP000265140">
    <property type="component" value="Chromosome 13"/>
</dbReference>
<dbReference type="InterPro" id="IPR039493">
    <property type="entry name" value="TMEM248/TMEM219"/>
</dbReference>
<dbReference type="GO" id="GO:0016020">
    <property type="term" value="C:membrane"/>
    <property type="evidence" value="ECO:0007669"/>
    <property type="project" value="UniProtKB-SubCell"/>
</dbReference>
<dbReference type="InterPro" id="IPR039587">
    <property type="entry name" value="TMEM248/TMEM219_dom"/>
</dbReference>
<keyword evidence="3 5" id="KW-1133">Transmembrane helix</keyword>
<dbReference type="PANTHER" id="PTHR16002">
    <property type="entry name" value="TRANSMEMBRANE PROTEIN 248-LIKE"/>
    <property type="match status" value="1"/>
</dbReference>
<keyword evidence="2 5" id="KW-0812">Transmembrane</keyword>
<feature type="transmembrane region" description="Helical" evidence="5">
    <location>
        <begin position="295"/>
        <end position="315"/>
    </location>
</feature>
<name>A0AAY5KHX1_ESOLU</name>
<evidence type="ECO:0000256" key="4">
    <source>
        <dbReference type="ARBA" id="ARBA00023136"/>
    </source>
</evidence>
<feature type="domain" description="TMEM248/TMEM219" evidence="6">
    <location>
        <begin position="68"/>
        <end position="281"/>
    </location>
</feature>
<proteinExistence type="predicted"/>
<keyword evidence="8" id="KW-1185">Reference proteome</keyword>
<evidence type="ECO:0000256" key="1">
    <source>
        <dbReference type="ARBA" id="ARBA00004370"/>
    </source>
</evidence>
<accession>A0AAY5KHX1</accession>
<reference evidence="7 8" key="1">
    <citation type="submission" date="2020-02" db="EMBL/GenBank/DDBJ databases">
        <title>Esox lucius (northern pike) genome, fEsoLuc1, primary haplotype.</title>
        <authorList>
            <person name="Myers G."/>
            <person name="Karagic N."/>
            <person name="Meyer A."/>
            <person name="Pippel M."/>
            <person name="Reichard M."/>
            <person name="Winkler S."/>
            <person name="Tracey A."/>
            <person name="Sims Y."/>
            <person name="Howe K."/>
            <person name="Rhie A."/>
            <person name="Formenti G."/>
            <person name="Durbin R."/>
            <person name="Fedrigo O."/>
            <person name="Jarvis E.D."/>
        </authorList>
    </citation>
    <scope>NUCLEOTIDE SEQUENCE [LARGE SCALE GENOMIC DNA]</scope>
</reference>
<dbReference type="AlphaFoldDB" id="A0AAY5KHX1"/>